<evidence type="ECO:0000256" key="1">
    <source>
        <dbReference type="ARBA" id="ARBA00004245"/>
    </source>
</evidence>
<feature type="domain" description="TPX2 C-terminal" evidence="6">
    <location>
        <begin position="37"/>
        <end position="99"/>
    </location>
</feature>
<proteinExistence type="inferred from homology"/>
<evidence type="ECO:0000256" key="3">
    <source>
        <dbReference type="ARBA" id="ARBA00022490"/>
    </source>
</evidence>
<name>A0A5J4X366_9EUKA</name>
<comment type="subcellular location">
    <subcellularLocation>
        <location evidence="1">Cytoplasm</location>
        <location evidence="1">Cytoskeleton</location>
    </subcellularLocation>
</comment>
<protein>
    <recommendedName>
        <fullName evidence="6">TPX2 C-terminal domain-containing protein</fullName>
    </recommendedName>
</protein>
<evidence type="ECO:0000256" key="5">
    <source>
        <dbReference type="SAM" id="MobiDB-lite"/>
    </source>
</evidence>
<accession>A0A5J4X366</accession>
<feature type="region of interest" description="Disordered" evidence="5">
    <location>
        <begin position="93"/>
        <end position="118"/>
    </location>
</feature>
<comment type="similarity">
    <text evidence="2">Belongs to the TPX2 family.</text>
</comment>
<dbReference type="Pfam" id="PF06886">
    <property type="entry name" value="TPX2"/>
    <property type="match status" value="1"/>
</dbReference>
<dbReference type="InterPro" id="IPR027329">
    <property type="entry name" value="TPX2_C"/>
</dbReference>
<dbReference type="EMBL" id="SNRW01000351">
    <property type="protein sequence ID" value="KAA6401674.1"/>
    <property type="molecule type" value="Genomic_DNA"/>
</dbReference>
<gene>
    <name evidence="7" type="ORF">EZS28_002802</name>
</gene>
<comment type="caution">
    <text evidence="7">The sequence shown here is derived from an EMBL/GenBank/DDBJ whole genome shotgun (WGS) entry which is preliminary data.</text>
</comment>
<reference evidence="7 8" key="1">
    <citation type="submission" date="2019-03" db="EMBL/GenBank/DDBJ databases">
        <title>Single cell metagenomics reveals metabolic interactions within the superorganism composed of flagellate Streblomastix strix and complex community of Bacteroidetes bacteria on its surface.</title>
        <authorList>
            <person name="Treitli S.C."/>
            <person name="Kolisko M."/>
            <person name="Husnik F."/>
            <person name="Keeling P."/>
            <person name="Hampl V."/>
        </authorList>
    </citation>
    <scope>NUCLEOTIDE SEQUENCE [LARGE SCALE GENOMIC DNA]</scope>
    <source>
        <strain evidence="7">ST1C</strain>
    </source>
</reference>
<evidence type="ECO:0000313" key="8">
    <source>
        <dbReference type="Proteomes" id="UP000324800"/>
    </source>
</evidence>
<dbReference type="Proteomes" id="UP000324800">
    <property type="component" value="Unassembled WGS sequence"/>
</dbReference>
<sequence>MKKAREFRAAPAKVLNQAPFIIAPIMRQSINQCPPILASDVRASERKAFNEKLAEQEREKEKLQQLEEEQRKKEEAVEVELMRKDMVFHAQPIMQGSTTPPHPFSGSVLPLTKPQSPKLQTKMRADLTSRGSNGSQMEYKNSAQNQIQVHFADLSKFLKNPEDDEPVVTNDEVEIKIELIGSNDVTEAKIE</sequence>
<organism evidence="7 8">
    <name type="scientific">Streblomastix strix</name>
    <dbReference type="NCBI Taxonomy" id="222440"/>
    <lineage>
        <taxon>Eukaryota</taxon>
        <taxon>Metamonada</taxon>
        <taxon>Preaxostyla</taxon>
        <taxon>Oxymonadida</taxon>
        <taxon>Streblomastigidae</taxon>
        <taxon>Streblomastix</taxon>
    </lineage>
</organism>
<feature type="region of interest" description="Disordered" evidence="5">
    <location>
        <begin position="52"/>
        <end position="75"/>
    </location>
</feature>
<keyword evidence="3" id="KW-0963">Cytoplasm</keyword>
<evidence type="ECO:0000313" key="7">
    <source>
        <dbReference type="EMBL" id="KAA6401674.1"/>
    </source>
</evidence>
<dbReference type="GO" id="GO:0005856">
    <property type="term" value="C:cytoskeleton"/>
    <property type="evidence" value="ECO:0007669"/>
    <property type="project" value="UniProtKB-SubCell"/>
</dbReference>
<evidence type="ECO:0000259" key="6">
    <source>
        <dbReference type="Pfam" id="PF06886"/>
    </source>
</evidence>
<evidence type="ECO:0000256" key="2">
    <source>
        <dbReference type="ARBA" id="ARBA00005885"/>
    </source>
</evidence>
<evidence type="ECO:0000256" key="4">
    <source>
        <dbReference type="ARBA" id="ARBA00023212"/>
    </source>
</evidence>
<dbReference type="AlphaFoldDB" id="A0A5J4X366"/>
<keyword evidence="4" id="KW-0206">Cytoskeleton</keyword>